<feature type="transmembrane region" description="Helical" evidence="6">
    <location>
        <begin position="114"/>
        <end position="134"/>
    </location>
</feature>
<dbReference type="Proteomes" id="UP001629113">
    <property type="component" value="Unassembled WGS sequence"/>
</dbReference>
<feature type="transmembrane region" description="Helical" evidence="6">
    <location>
        <begin position="370"/>
        <end position="386"/>
    </location>
</feature>
<feature type="transmembrane region" description="Helical" evidence="6">
    <location>
        <begin position="42"/>
        <end position="63"/>
    </location>
</feature>
<feature type="transmembrane region" description="Helical" evidence="6">
    <location>
        <begin position="478"/>
        <end position="497"/>
    </location>
</feature>
<gene>
    <name evidence="7" type="ORF">PVAG01_04585</name>
</gene>
<dbReference type="PANTHER" id="PTHR30618">
    <property type="entry name" value="NCS1 FAMILY PURINE/PYRIMIDINE TRANSPORTER"/>
    <property type="match status" value="1"/>
</dbReference>
<evidence type="ECO:0000256" key="6">
    <source>
        <dbReference type="SAM" id="Phobius"/>
    </source>
</evidence>
<dbReference type="Gene3D" id="1.10.4160.10">
    <property type="entry name" value="Hydantoin permease"/>
    <property type="match status" value="1"/>
</dbReference>
<keyword evidence="8" id="KW-1185">Reference proteome</keyword>
<comment type="similarity">
    <text evidence="2">Belongs to the purine-cytosine permease (2.A.39) family.</text>
</comment>
<proteinExistence type="inferred from homology"/>
<dbReference type="PANTHER" id="PTHR30618:SF15">
    <property type="entry name" value="NICOTINAMIDE RIBOSIDE TRANSPORTER 1-RELATED"/>
    <property type="match status" value="1"/>
</dbReference>
<feature type="transmembrane region" description="Helical" evidence="6">
    <location>
        <begin position="171"/>
        <end position="190"/>
    </location>
</feature>
<evidence type="ECO:0000256" key="1">
    <source>
        <dbReference type="ARBA" id="ARBA00004141"/>
    </source>
</evidence>
<feature type="transmembrane region" description="Helical" evidence="6">
    <location>
        <begin position="330"/>
        <end position="349"/>
    </location>
</feature>
<evidence type="ECO:0000256" key="4">
    <source>
        <dbReference type="ARBA" id="ARBA00022989"/>
    </source>
</evidence>
<dbReference type="InterPro" id="IPR045225">
    <property type="entry name" value="Uracil/uridine/allantoin_perm"/>
</dbReference>
<evidence type="ECO:0000313" key="7">
    <source>
        <dbReference type="EMBL" id="KAL3422838.1"/>
    </source>
</evidence>
<evidence type="ECO:0000256" key="2">
    <source>
        <dbReference type="ARBA" id="ARBA00008974"/>
    </source>
</evidence>
<sequence length="546" mass="60279">MVLSSILTRLEVNPTDDEFESIDTTRWGNRDIYPIPHDKRTYGVYAFVSYWGTCGVCLSSWTIGSSLIGIGLTPGQAMASVTIGMFLASINAYLNGTPGAKHHLGYGMLARAAFGLWGSYFCIMLNVFQSFVFYGTQMYFGGQAFVIILNSIFPTFLHLKNTLPESAGITTSGLVGFVLFIILYFPIIYFIPAHKIQKLLEIQVIIASATLLGIMGWAINANGGSPGNLVSPAIRLTKSETGFRVIQGITSVAGTYTGGSDRVSDWTRYGRSRHTSTPAILVLFITVTLTALVGIISTSALTKVYGDVQWNPLIMLQLVQAETYTAKCRAGTFFAGVGLLSVTVFVNYTQNCVSSGMDIAMLMPRYFSQRRGAIIFSILGVLAQPWRFLTQAITFITVLSSFGVFMSPAAAILIVDFWLIRRTCWNIPELYKPGGIYWYYAGINWRAFVAYFLGMWPALPGFVNAVSGMEVAVTWRRFYQISFFFGYVVSGSLYYLFSVLFPPSSIGVQVDFDIDGTVVIEGTMKHEEIDQSDKRAMEDSSIKILV</sequence>
<comment type="subcellular location">
    <subcellularLocation>
        <location evidence="1">Membrane</location>
        <topology evidence="1">Multi-pass membrane protein</topology>
    </subcellularLocation>
</comment>
<evidence type="ECO:0000313" key="8">
    <source>
        <dbReference type="Proteomes" id="UP001629113"/>
    </source>
</evidence>
<feature type="transmembrane region" description="Helical" evidence="6">
    <location>
        <begin position="202"/>
        <end position="219"/>
    </location>
</feature>
<comment type="caution">
    <text evidence="7">The sequence shown here is derived from an EMBL/GenBank/DDBJ whole genome shotgun (WGS) entry which is preliminary data.</text>
</comment>
<feature type="transmembrane region" description="Helical" evidence="6">
    <location>
        <begin position="140"/>
        <end position="159"/>
    </location>
</feature>
<evidence type="ECO:0000256" key="3">
    <source>
        <dbReference type="ARBA" id="ARBA00022692"/>
    </source>
</evidence>
<reference evidence="7 8" key="1">
    <citation type="submission" date="2024-06" db="EMBL/GenBank/DDBJ databases">
        <title>Complete genome of Phlyctema vagabunda strain 19-DSS-EL-015.</title>
        <authorList>
            <person name="Fiorenzani C."/>
        </authorList>
    </citation>
    <scope>NUCLEOTIDE SEQUENCE [LARGE SCALE GENOMIC DNA]</scope>
    <source>
        <strain evidence="7 8">19-DSS-EL-015</strain>
    </source>
</reference>
<accession>A0ABR4PHP3</accession>
<evidence type="ECO:0000256" key="5">
    <source>
        <dbReference type="ARBA" id="ARBA00023136"/>
    </source>
</evidence>
<dbReference type="Pfam" id="PF02133">
    <property type="entry name" value="Transp_cyt_pur"/>
    <property type="match status" value="1"/>
</dbReference>
<keyword evidence="3 6" id="KW-0812">Transmembrane</keyword>
<feature type="transmembrane region" description="Helical" evidence="6">
    <location>
        <begin position="75"/>
        <end position="94"/>
    </location>
</feature>
<feature type="transmembrane region" description="Helical" evidence="6">
    <location>
        <begin position="392"/>
        <end position="415"/>
    </location>
</feature>
<feature type="transmembrane region" description="Helical" evidence="6">
    <location>
        <begin position="436"/>
        <end position="458"/>
    </location>
</feature>
<keyword evidence="4 6" id="KW-1133">Transmembrane helix</keyword>
<keyword evidence="5 6" id="KW-0472">Membrane</keyword>
<dbReference type="EMBL" id="JBFCZG010000004">
    <property type="protein sequence ID" value="KAL3422838.1"/>
    <property type="molecule type" value="Genomic_DNA"/>
</dbReference>
<name>A0ABR4PHP3_9HELO</name>
<organism evidence="7 8">
    <name type="scientific">Phlyctema vagabunda</name>
    <dbReference type="NCBI Taxonomy" id="108571"/>
    <lineage>
        <taxon>Eukaryota</taxon>
        <taxon>Fungi</taxon>
        <taxon>Dikarya</taxon>
        <taxon>Ascomycota</taxon>
        <taxon>Pezizomycotina</taxon>
        <taxon>Leotiomycetes</taxon>
        <taxon>Helotiales</taxon>
        <taxon>Dermateaceae</taxon>
        <taxon>Phlyctema</taxon>
    </lineage>
</organism>
<protein>
    <submittedName>
        <fullName evidence="7">NCS1 nucleoside transporter</fullName>
    </submittedName>
</protein>
<feature type="transmembrane region" description="Helical" evidence="6">
    <location>
        <begin position="278"/>
        <end position="301"/>
    </location>
</feature>
<dbReference type="InterPro" id="IPR001248">
    <property type="entry name" value="Pur-cyt_permease"/>
</dbReference>